<evidence type="ECO:0000313" key="2">
    <source>
        <dbReference type="Proteomes" id="UP000093053"/>
    </source>
</evidence>
<dbReference type="EMBL" id="CP016793">
    <property type="protein sequence ID" value="ANZ39899.1"/>
    <property type="molecule type" value="Genomic_DNA"/>
</dbReference>
<proteinExistence type="predicted"/>
<protein>
    <submittedName>
        <fullName evidence="1">Uncharacterized protein</fullName>
    </submittedName>
</protein>
<sequence>MITGRGRHLPAPPFCCELQSRSLLYELYQRFLVVLDISSRRPMSWRSTPAQVAPDVPAAATLPASITRLAACTG</sequence>
<accession>A0A1B2HQA0</accession>
<keyword evidence="2" id="KW-1185">Reference proteome</keyword>
<dbReference type="KEGG" id="led:BBK82_31520"/>
<reference evidence="1 2" key="1">
    <citation type="submission" date="2016-07" db="EMBL/GenBank/DDBJ databases">
        <title>Complete genome sequence of the Lentzea guizhouensis DHS C013.</title>
        <authorList>
            <person name="Cao C."/>
        </authorList>
    </citation>
    <scope>NUCLEOTIDE SEQUENCE [LARGE SCALE GENOMIC DNA]</scope>
    <source>
        <strain evidence="1 2">DHS C013</strain>
    </source>
</reference>
<gene>
    <name evidence="1" type="ORF">BBK82_31520</name>
</gene>
<name>A0A1B2HQA0_9PSEU</name>
<dbReference type="AlphaFoldDB" id="A0A1B2HQA0"/>
<organism evidence="1 2">
    <name type="scientific">Lentzea guizhouensis</name>
    <dbReference type="NCBI Taxonomy" id="1586287"/>
    <lineage>
        <taxon>Bacteria</taxon>
        <taxon>Bacillati</taxon>
        <taxon>Actinomycetota</taxon>
        <taxon>Actinomycetes</taxon>
        <taxon>Pseudonocardiales</taxon>
        <taxon>Pseudonocardiaceae</taxon>
        <taxon>Lentzea</taxon>
    </lineage>
</organism>
<dbReference type="Proteomes" id="UP000093053">
    <property type="component" value="Chromosome"/>
</dbReference>
<evidence type="ECO:0000313" key="1">
    <source>
        <dbReference type="EMBL" id="ANZ39899.1"/>
    </source>
</evidence>